<evidence type="ECO:0000256" key="8">
    <source>
        <dbReference type="SAM" id="MobiDB-lite"/>
    </source>
</evidence>
<evidence type="ECO:0000313" key="12">
    <source>
        <dbReference type="Proteomes" id="UP001372338"/>
    </source>
</evidence>
<dbReference type="InterPro" id="IPR048258">
    <property type="entry name" value="Cyclins_cyclin-box"/>
</dbReference>
<dbReference type="InterPro" id="IPR039361">
    <property type="entry name" value="Cyclin"/>
</dbReference>
<dbReference type="PANTHER" id="PTHR10177">
    <property type="entry name" value="CYCLINS"/>
    <property type="match status" value="1"/>
</dbReference>
<evidence type="ECO:0000256" key="2">
    <source>
        <dbReference type="ARBA" id="ARBA00011177"/>
    </source>
</evidence>
<proteinExistence type="inferred from homology"/>
<dbReference type="Pfam" id="PF00134">
    <property type="entry name" value="Cyclin_N"/>
    <property type="match status" value="1"/>
</dbReference>
<dbReference type="EMBL" id="JAYWIO010000007">
    <property type="protein sequence ID" value="KAK7252423.1"/>
    <property type="molecule type" value="Genomic_DNA"/>
</dbReference>
<evidence type="ECO:0000256" key="5">
    <source>
        <dbReference type="ARBA" id="ARBA00023306"/>
    </source>
</evidence>
<dbReference type="AlphaFoldDB" id="A0AAN9ED85"/>
<accession>A0AAN9ED85</accession>
<dbReference type="SUPFAM" id="SSF47954">
    <property type="entry name" value="Cyclin-like"/>
    <property type="match status" value="1"/>
</dbReference>
<dbReference type="GO" id="GO:0051301">
    <property type="term" value="P:cell division"/>
    <property type="evidence" value="ECO:0007669"/>
    <property type="project" value="UniProtKB-KW"/>
</dbReference>
<evidence type="ECO:0000313" key="11">
    <source>
        <dbReference type="EMBL" id="KAK7252423.1"/>
    </source>
</evidence>
<feature type="region of interest" description="Disordered" evidence="8">
    <location>
        <begin position="349"/>
        <end position="383"/>
    </location>
</feature>
<dbReference type="CDD" id="cd20543">
    <property type="entry name" value="CYCLIN_AtCycD-like_rpt1"/>
    <property type="match status" value="1"/>
</dbReference>
<dbReference type="Pfam" id="PF02984">
    <property type="entry name" value="Cyclin_C"/>
    <property type="match status" value="1"/>
</dbReference>
<dbReference type="PROSITE" id="PS00292">
    <property type="entry name" value="CYCLINS"/>
    <property type="match status" value="1"/>
</dbReference>
<dbReference type="SMART" id="SM01332">
    <property type="entry name" value="Cyclin_C"/>
    <property type="match status" value="1"/>
</dbReference>
<sequence length="383" mass="42256">MAVDDSLDPAISNLLCSEDNSTCFDDGDLLECNDASVVAAVGSGISSFWAHTNNLNSLNLCPGFVFQSEETVRVMVEREREHLPKDDYLKRLRSGELDLSVRRDAIDWICKAHAHYGFGYLSLCLAVNYLDRFLSVYEIPRGKSWPGQLLAVACLSIAVKMEEIKVPQSVDLQVGEPKIVFEGKTIQRMELVLLSTLRWKMQALTPCSFIDYFLSKVTCEKQQQQQQQQPAEPFISKSIQLILSMIRSIVNYSVSIFGIDFLEFKASEIAAAVAISVSSELQAKDIDKAIADFSIVEGERVLKCVELIRDMNVSTSANKSAAFVPQSPVGVLDNNGCLSFKSDEITTVGSCPNTSNNSPNTKMNNKSDDGPSSNVAHEMRKGV</sequence>
<dbReference type="Proteomes" id="UP001372338">
    <property type="component" value="Unassembled WGS sequence"/>
</dbReference>
<keyword evidence="4 7" id="KW-0195">Cyclin</keyword>
<reference evidence="11 12" key="1">
    <citation type="submission" date="2024-01" db="EMBL/GenBank/DDBJ databases">
        <title>The genomes of 5 underutilized Papilionoideae crops provide insights into root nodulation and disease resistanc.</title>
        <authorList>
            <person name="Yuan L."/>
        </authorList>
    </citation>
    <scope>NUCLEOTIDE SEQUENCE [LARGE SCALE GENOMIC DNA]</scope>
    <source>
        <strain evidence="11">ZHUSHIDOU_FW_LH</strain>
        <tissue evidence="11">Leaf</tissue>
    </source>
</reference>
<gene>
    <name evidence="11" type="ORF">RIF29_36349</name>
</gene>
<organism evidence="11 12">
    <name type="scientific">Crotalaria pallida</name>
    <name type="common">Smooth rattlebox</name>
    <name type="synonym">Crotalaria striata</name>
    <dbReference type="NCBI Taxonomy" id="3830"/>
    <lineage>
        <taxon>Eukaryota</taxon>
        <taxon>Viridiplantae</taxon>
        <taxon>Streptophyta</taxon>
        <taxon>Embryophyta</taxon>
        <taxon>Tracheophyta</taxon>
        <taxon>Spermatophyta</taxon>
        <taxon>Magnoliopsida</taxon>
        <taxon>eudicotyledons</taxon>
        <taxon>Gunneridae</taxon>
        <taxon>Pentapetalae</taxon>
        <taxon>rosids</taxon>
        <taxon>fabids</taxon>
        <taxon>Fabales</taxon>
        <taxon>Fabaceae</taxon>
        <taxon>Papilionoideae</taxon>
        <taxon>50 kb inversion clade</taxon>
        <taxon>genistoids sensu lato</taxon>
        <taxon>core genistoids</taxon>
        <taxon>Crotalarieae</taxon>
        <taxon>Crotalaria</taxon>
    </lineage>
</organism>
<dbReference type="InterPro" id="IPR013763">
    <property type="entry name" value="Cyclin-like_dom"/>
</dbReference>
<feature type="domain" description="Cyclin C-terminal" evidence="10">
    <location>
        <begin position="204"/>
        <end position="327"/>
    </location>
</feature>
<evidence type="ECO:0000259" key="10">
    <source>
        <dbReference type="SMART" id="SM01332"/>
    </source>
</evidence>
<comment type="caution">
    <text evidence="11">The sequence shown here is derived from an EMBL/GenBank/DDBJ whole genome shotgun (WGS) entry which is preliminary data.</text>
</comment>
<evidence type="ECO:0000256" key="3">
    <source>
        <dbReference type="ARBA" id="ARBA00022618"/>
    </source>
</evidence>
<protein>
    <recommendedName>
        <fullName evidence="6">B-like cyclin</fullName>
    </recommendedName>
</protein>
<keyword evidence="12" id="KW-1185">Reference proteome</keyword>
<evidence type="ECO:0000256" key="4">
    <source>
        <dbReference type="ARBA" id="ARBA00023127"/>
    </source>
</evidence>
<evidence type="ECO:0000256" key="7">
    <source>
        <dbReference type="RuleBase" id="RU000383"/>
    </source>
</evidence>
<dbReference type="FunFam" id="1.10.472.10:FF:000034">
    <property type="entry name" value="D2/4-type cyclin"/>
    <property type="match status" value="1"/>
</dbReference>
<feature type="domain" description="Cyclin-like" evidence="9">
    <location>
        <begin position="107"/>
        <end position="195"/>
    </location>
</feature>
<evidence type="ECO:0000259" key="9">
    <source>
        <dbReference type="SMART" id="SM00385"/>
    </source>
</evidence>
<dbReference type="FunFam" id="1.10.472.10:FF:000040">
    <property type="entry name" value="D6-type cyclin"/>
    <property type="match status" value="1"/>
</dbReference>
<comment type="similarity">
    <text evidence="1">Belongs to the cyclin family. Cyclin D subfamily.</text>
</comment>
<comment type="subunit">
    <text evidence="2">Interacts with the CDC2 protein kinase to form a serine/threonine kinase holoenzyme complex also known as maturation promoting factor (MPF). The cyclin subunit imparts substrate specificity to the complex.</text>
</comment>
<dbReference type="SMART" id="SM00385">
    <property type="entry name" value="CYCLIN"/>
    <property type="match status" value="1"/>
</dbReference>
<dbReference type="InterPro" id="IPR004367">
    <property type="entry name" value="Cyclin_C-dom"/>
</dbReference>
<evidence type="ECO:0000256" key="1">
    <source>
        <dbReference type="ARBA" id="ARBA00009065"/>
    </source>
</evidence>
<dbReference type="CDD" id="cd20544">
    <property type="entry name" value="CYCLIN_AtCycD-like_rpt2"/>
    <property type="match status" value="1"/>
</dbReference>
<feature type="compositionally biased region" description="Low complexity" evidence="8">
    <location>
        <begin position="352"/>
        <end position="364"/>
    </location>
</feature>
<dbReference type="InterPro" id="IPR006671">
    <property type="entry name" value="Cyclin_N"/>
</dbReference>
<dbReference type="InterPro" id="IPR036915">
    <property type="entry name" value="Cyclin-like_sf"/>
</dbReference>
<keyword evidence="3" id="KW-0132">Cell division</keyword>
<keyword evidence="5" id="KW-0131">Cell cycle</keyword>
<evidence type="ECO:0000256" key="6">
    <source>
        <dbReference type="ARBA" id="ARBA00032263"/>
    </source>
</evidence>
<dbReference type="Gene3D" id="1.10.472.10">
    <property type="entry name" value="Cyclin-like"/>
    <property type="match status" value="2"/>
</dbReference>
<name>A0AAN9ED85_CROPI</name>